<dbReference type="EMBL" id="CP087164">
    <property type="protein sequence ID" value="UGS36824.1"/>
    <property type="molecule type" value="Genomic_DNA"/>
</dbReference>
<evidence type="ECO:0000259" key="12">
    <source>
        <dbReference type="Pfam" id="PF02355"/>
    </source>
</evidence>
<evidence type="ECO:0000256" key="3">
    <source>
        <dbReference type="ARBA" id="ARBA00022475"/>
    </source>
</evidence>
<dbReference type="InterPro" id="IPR054384">
    <property type="entry name" value="SecDF_P1_head"/>
</dbReference>
<dbReference type="Pfam" id="PF07549">
    <property type="entry name" value="Sec_GG"/>
    <property type="match status" value="2"/>
</dbReference>
<dbReference type="InterPro" id="IPR022813">
    <property type="entry name" value="SecD/SecF_arch_bac"/>
</dbReference>
<dbReference type="InterPro" id="IPR022646">
    <property type="entry name" value="SecD/SecF_CS"/>
</dbReference>
<protein>
    <recommendedName>
        <fullName evidence="9 10">Multifunctional fusion protein</fullName>
    </recommendedName>
    <domain>
        <recommendedName>
            <fullName evidence="9">Protein translocase subunit SecD</fullName>
        </recommendedName>
    </domain>
    <domain>
        <recommendedName>
            <fullName evidence="10">Protein-export membrane protein SecF</fullName>
        </recommendedName>
    </domain>
</protein>
<evidence type="ECO:0000256" key="2">
    <source>
        <dbReference type="ARBA" id="ARBA00022448"/>
    </source>
</evidence>
<feature type="compositionally biased region" description="Basic residues" evidence="11">
    <location>
        <begin position="993"/>
        <end position="1006"/>
    </location>
</feature>
<keyword evidence="7 9" id="KW-0811">Translocation</keyword>
<dbReference type="Proteomes" id="UP001162834">
    <property type="component" value="Chromosome"/>
</dbReference>
<dbReference type="GO" id="GO:0006605">
    <property type="term" value="P:protein targeting"/>
    <property type="evidence" value="ECO:0007669"/>
    <property type="project" value="UniProtKB-UniRule"/>
</dbReference>
<dbReference type="Pfam" id="PF22599">
    <property type="entry name" value="SecDF_P1_head"/>
    <property type="match status" value="1"/>
</dbReference>
<reference evidence="15" key="1">
    <citation type="journal article" date="2022" name="Int. J. Syst. Evol. Microbiol.">
        <title>Pseudomonas aegrilactucae sp. nov. and Pseudomonas morbosilactucae sp. nov., pathogens causing bacterial rot of lettuce in Japan.</title>
        <authorList>
            <person name="Sawada H."/>
            <person name="Fujikawa T."/>
            <person name="Satou M."/>
        </authorList>
    </citation>
    <scope>NUCLEOTIDE SEQUENCE</scope>
    <source>
        <strain evidence="15">0166_1</strain>
    </source>
</reference>
<dbReference type="Gene3D" id="3.30.70.3220">
    <property type="match status" value="1"/>
</dbReference>
<dbReference type="SUPFAM" id="SSF82866">
    <property type="entry name" value="Multidrug efflux transporter AcrB transmembrane domain"/>
    <property type="match status" value="2"/>
</dbReference>
<comment type="subunit">
    <text evidence="9">Forms a complex with SecF. Part of the essential Sec protein translocation apparatus which comprises SecA, SecYEG and auxiliary proteins SecDF. Other proteins may also be involved.</text>
</comment>
<feature type="transmembrane region" description="Helical" evidence="9">
    <location>
        <begin position="383"/>
        <end position="402"/>
    </location>
</feature>
<dbReference type="InterPro" id="IPR022645">
    <property type="entry name" value="SecD/SecF_bac"/>
</dbReference>
<dbReference type="InterPro" id="IPR055344">
    <property type="entry name" value="SecD_SecF_C_bact"/>
</dbReference>
<evidence type="ECO:0000256" key="6">
    <source>
        <dbReference type="ARBA" id="ARBA00022989"/>
    </source>
</evidence>
<dbReference type="GO" id="GO:0043952">
    <property type="term" value="P:protein transport by the Sec complex"/>
    <property type="evidence" value="ECO:0007669"/>
    <property type="project" value="UniProtKB-UniRule"/>
</dbReference>
<dbReference type="PANTHER" id="PTHR30081:SF1">
    <property type="entry name" value="PROTEIN TRANSLOCASE SUBUNIT SECD"/>
    <property type="match status" value="1"/>
</dbReference>
<feature type="transmembrane region" description="Helical" evidence="9">
    <location>
        <begin position="561"/>
        <end position="581"/>
    </location>
</feature>
<dbReference type="GO" id="GO:0065002">
    <property type="term" value="P:intracellular protein transmembrane transport"/>
    <property type="evidence" value="ECO:0007669"/>
    <property type="project" value="UniProtKB-UniRule"/>
</dbReference>
<feature type="domain" description="Protein export membrane protein SecD/SecF C-terminal" evidence="12">
    <location>
        <begin position="364"/>
        <end position="532"/>
    </location>
</feature>
<keyword evidence="8 9" id="KW-0472">Membrane</keyword>
<dbReference type="PANTHER" id="PTHR30081">
    <property type="entry name" value="PROTEIN-EXPORT MEMBRANE PROTEIN SEC"/>
    <property type="match status" value="1"/>
</dbReference>
<comment type="function">
    <text evidence="9">Part of the Sec protein translocase complex. Interacts with the SecYEG preprotein conducting channel. SecDF uses the proton motive force (PMF) to complete protein translocation after the ATP-dependent function of SecA.</text>
</comment>
<sequence>MTDRRRNLFILLLVAGLFAASLAVILTKPTKLGLDLKGGVELIYQGKPTRQSQVTPDSLNRAIDIMRERVDQLGVAEPEIQRTGSDQIQVSLPGTNDLQRAINAVGTTAQMHFYDWETNVIGPAGKPAPGDPSVTCGPQGGNPTCGIPLYDAVIRASKRPASNPDKATNPPLFYLLDSKNKKVVGGPEESRDALFAERETNQPRPGEQVYEVKPGTVIVRAESPDNAKVKPDRWYVLNDAPALNGTDIKDPQQNYDNGPGGSGAPIVTFGFTDKGRKIWRETTRAIAQRGQANQIPGQDPLASAQHFAIVLDNELISVPYIDYRANPDGIDAANGSQIEGGFTIQSAQNLANLLKTGALPIKLDLISQSQVSATLGQQALDQGLHAGIVGFIIVALFLLTFYRVLGMIAVGALAIYAVYFFALIKLIPITLTLPGIAGLILTLSVAADANIVIFERVKEEIRGGRSIPAGIAAGYKKGLAAIIDANVVTFMVAFILFMLATAGVKGFAFTLGIGTLVSLFTAVLATQAALGTMGKSRALQHKSALGATEQKHRIRFDFMGASRWFFSASGIILLVCALALGSKGLNFGIDFESGTRITTALEKKTDEDGVRSAISRLGFGGVEVQRVTNKQLGDNGFQITGDIGPNDVTRVKTELTKDFGGTPSFTNQSVGPTFGQTVARSAIIAIIASLLVISVYITLRFEWKFAVPVLIAVAHDILITAGVYALVGREVTTSTVAALLTILGFSLYDTIIVFDRIRENVPRMPRAGFSQIVNRSMSEVLIRSLATSFCTLLPVLALLLFGGATLKDFAFALLIGTASGTYSSIFIAGPVLTHWKERDPVWRARAAKLKQQFGYIPAYATAVDGSPIDVAPPQRERRGIGRKRGALIEPDDPTQVSRQEFDEMVRDIQDEVVEENRAQARPRRTAVAEPEAEPKPRPARPAPEPAVEPEAETEADRAGPAEDETPPAPSSGADLTPDEVVMPKPPSRSSSTGKRRPRNKRHGRPR</sequence>
<dbReference type="Pfam" id="PF02355">
    <property type="entry name" value="SecD_SecF_C"/>
    <property type="match status" value="2"/>
</dbReference>
<dbReference type="NCBIfam" id="TIGR00966">
    <property type="entry name" value="transloc_SecF"/>
    <property type="match status" value="1"/>
</dbReference>
<dbReference type="KEGG" id="sbae:DSM104329_03235"/>
<evidence type="ECO:0000256" key="10">
    <source>
        <dbReference type="HAMAP-Rule" id="MF_01464"/>
    </source>
</evidence>
<feature type="domain" description="Protein translocase subunit SecDF P1" evidence="13">
    <location>
        <begin position="60"/>
        <end position="115"/>
    </location>
</feature>
<dbReference type="NCBIfam" id="TIGR00916">
    <property type="entry name" value="2A0604s01"/>
    <property type="match status" value="2"/>
</dbReference>
<feature type="transmembrane region" description="Helical" evidence="9">
    <location>
        <begin position="733"/>
        <end position="754"/>
    </location>
</feature>
<evidence type="ECO:0000313" key="16">
    <source>
        <dbReference type="Proteomes" id="UP001162834"/>
    </source>
</evidence>
<evidence type="ECO:0000256" key="9">
    <source>
        <dbReference type="HAMAP-Rule" id="MF_01463"/>
    </source>
</evidence>
<dbReference type="AlphaFoldDB" id="A0A9E7C1L8"/>
<evidence type="ECO:0000256" key="1">
    <source>
        <dbReference type="ARBA" id="ARBA00004651"/>
    </source>
</evidence>
<dbReference type="InterPro" id="IPR005791">
    <property type="entry name" value="SecD"/>
</dbReference>
<feature type="transmembrane region" description="Helical" evidence="9">
    <location>
        <begin position="678"/>
        <end position="699"/>
    </location>
</feature>
<feature type="transmembrane region" description="Helical" evidence="9">
    <location>
        <begin position="506"/>
        <end position="530"/>
    </location>
</feature>
<keyword evidence="5 9" id="KW-0653">Protein transport</keyword>
<dbReference type="GO" id="GO:0005886">
    <property type="term" value="C:plasma membrane"/>
    <property type="evidence" value="ECO:0007669"/>
    <property type="project" value="UniProtKB-SubCell"/>
</dbReference>
<dbReference type="HAMAP" id="MF_01464_B">
    <property type="entry name" value="SecF_B"/>
    <property type="match status" value="1"/>
</dbReference>
<evidence type="ECO:0000256" key="7">
    <source>
        <dbReference type="ARBA" id="ARBA00023010"/>
    </source>
</evidence>
<keyword evidence="6 9" id="KW-1133">Transmembrane helix</keyword>
<feature type="transmembrane region" description="Helical" evidence="9">
    <location>
        <begin position="435"/>
        <end position="457"/>
    </location>
</feature>
<dbReference type="Pfam" id="PF21760">
    <property type="entry name" value="SecD_1st"/>
    <property type="match status" value="1"/>
</dbReference>
<feature type="region of interest" description="Disordered" evidence="11">
    <location>
        <begin position="867"/>
        <end position="897"/>
    </location>
</feature>
<keyword evidence="2 9" id="KW-0813">Transport</keyword>
<dbReference type="PRINTS" id="PR01755">
    <property type="entry name" value="SECFTRNLCASE"/>
</dbReference>
<name>A0A9E7C1L8_9ACTN</name>
<comment type="caution">
    <text evidence="9">Lacks conserved residue(s) required for the propagation of feature annotation.</text>
</comment>
<feature type="transmembrane region" description="Helical" evidence="9">
    <location>
        <begin position="409"/>
        <end position="429"/>
    </location>
</feature>
<evidence type="ECO:0000313" key="15">
    <source>
        <dbReference type="EMBL" id="UGS36824.1"/>
    </source>
</evidence>
<evidence type="ECO:0000256" key="4">
    <source>
        <dbReference type="ARBA" id="ARBA00022692"/>
    </source>
</evidence>
<keyword evidence="4 9" id="KW-0812">Transmembrane</keyword>
<accession>A0A9E7C1L8</accession>
<proteinExistence type="inferred from homology"/>
<evidence type="ECO:0000256" key="5">
    <source>
        <dbReference type="ARBA" id="ARBA00022927"/>
    </source>
</evidence>
<organism evidence="15 16">
    <name type="scientific">Capillimicrobium parvum</name>
    <dbReference type="NCBI Taxonomy" id="2884022"/>
    <lineage>
        <taxon>Bacteria</taxon>
        <taxon>Bacillati</taxon>
        <taxon>Actinomycetota</taxon>
        <taxon>Thermoleophilia</taxon>
        <taxon>Solirubrobacterales</taxon>
        <taxon>Capillimicrobiaceae</taxon>
        <taxon>Capillimicrobium</taxon>
    </lineage>
</organism>
<feature type="domain" description="SecDF P1 head subdomain" evidence="14">
    <location>
        <begin position="231"/>
        <end position="361"/>
    </location>
</feature>
<evidence type="ECO:0000256" key="11">
    <source>
        <dbReference type="SAM" id="MobiDB-lite"/>
    </source>
</evidence>
<feature type="region of interest" description="Disordered" evidence="11">
    <location>
        <begin position="913"/>
        <end position="1006"/>
    </location>
</feature>
<feature type="domain" description="Protein export membrane protein SecD/SecF C-terminal" evidence="12">
    <location>
        <begin position="666"/>
        <end position="837"/>
    </location>
</feature>
<feature type="transmembrane region" description="Helical" evidence="9">
    <location>
        <begin position="478"/>
        <end position="500"/>
    </location>
</feature>
<comment type="similarity">
    <text evidence="10">Belongs to the SecD/SecF family. SecF subfamily.</text>
</comment>
<evidence type="ECO:0000256" key="8">
    <source>
        <dbReference type="ARBA" id="ARBA00023136"/>
    </source>
</evidence>
<dbReference type="Gene3D" id="3.30.1360.200">
    <property type="match status" value="1"/>
</dbReference>
<evidence type="ECO:0000259" key="13">
    <source>
        <dbReference type="Pfam" id="PF21760"/>
    </source>
</evidence>
<feature type="transmembrane region" description="Helical" evidence="9">
    <location>
        <begin position="809"/>
        <end position="833"/>
    </location>
</feature>
<evidence type="ECO:0000259" key="14">
    <source>
        <dbReference type="Pfam" id="PF22599"/>
    </source>
</evidence>
<dbReference type="Gene3D" id="1.20.1640.10">
    <property type="entry name" value="Multidrug efflux transporter AcrB transmembrane domain"/>
    <property type="match status" value="2"/>
</dbReference>
<gene>
    <name evidence="9 15" type="primary">secD</name>
    <name evidence="10" type="synonym">secF</name>
    <name evidence="15" type="ORF">DSM104329_03235</name>
</gene>
<dbReference type="InterPro" id="IPR048631">
    <property type="entry name" value="SecD_1st"/>
</dbReference>
<feature type="transmembrane region" description="Helical" evidence="9">
    <location>
        <begin position="780"/>
        <end position="803"/>
    </location>
</feature>
<dbReference type="GO" id="GO:0015450">
    <property type="term" value="F:protein-transporting ATPase activity"/>
    <property type="evidence" value="ECO:0007669"/>
    <property type="project" value="InterPro"/>
</dbReference>
<comment type="subcellular location">
    <subcellularLocation>
        <location evidence="1 9">Cell membrane</location>
        <topology evidence="1 9">Multi-pass membrane protein</topology>
    </subcellularLocation>
</comment>
<keyword evidence="16" id="KW-1185">Reference proteome</keyword>
<dbReference type="NCBIfam" id="TIGR01129">
    <property type="entry name" value="secD"/>
    <property type="match status" value="1"/>
</dbReference>
<dbReference type="RefSeq" id="WP_259310888.1">
    <property type="nucleotide sequence ID" value="NZ_CP087164.1"/>
</dbReference>
<comment type="subunit">
    <text evidence="10">Forms a complex with SecD. Part of the essential Sec protein translocation apparatus which comprises SecA, SecYEG and auxiliary proteins SecDF. Other proteins may also be involved.</text>
</comment>
<dbReference type="InterPro" id="IPR048634">
    <property type="entry name" value="SecD_SecF_C"/>
</dbReference>
<dbReference type="HAMAP" id="MF_01463_B">
    <property type="entry name" value="SecD_B"/>
    <property type="match status" value="1"/>
</dbReference>
<keyword evidence="3 9" id="KW-1003">Cell membrane</keyword>
<feature type="transmembrane region" description="Helical" evidence="9">
    <location>
        <begin position="706"/>
        <end position="727"/>
    </location>
</feature>
<dbReference type="InterPro" id="IPR005665">
    <property type="entry name" value="SecF_bac"/>
</dbReference>
<comment type="similarity">
    <text evidence="9">Belongs to the SecD/SecF family. SecD subfamily.</text>
</comment>